<dbReference type="GO" id="GO:0046872">
    <property type="term" value="F:metal ion binding"/>
    <property type="evidence" value="ECO:0007669"/>
    <property type="project" value="UniProtKB-KW"/>
</dbReference>
<proteinExistence type="predicted"/>
<dbReference type="PANTHER" id="PTHR24960">
    <property type="entry name" value="PHOTOSYSTEM I IRON-SULFUR CENTER-RELATED"/>
    <property type="match status" value="1"/>
</dbReference>
<dbReference type="Gene3D" id="3.40.50.11440">
    <property type="match status" value="1"/>
</dbReference>
<keyword evidence="4" id="KW-0411">Iron-sulfur</keyword>
<evidence type="ECO:0000313" key="6">
    <source>
        <dbReference type="EMBL" id="MBR1368923.1"/>
    </source>
</evidence>
<feature type="domain" description="4Fe-4S ferredoxin-type" evidence="5">
    <location>
        <begin position="215"/>
        <end position="244"/>
    </location>
</feature>
<dbReference type="PANTHER" id="PTHR24960:SF79">
    <property type="entry name" value="PHOTOSYSTEM I IRON-SULFUR CENTER"/>
    <property type="match status" value="1"/>
</dbReference>
<keyword evidence="1" id="KW-0004">4Fe-4S</keyword>
<evidence type="ECO:0000256" key="4">
    <source>
        <dbReference type="ARBA" id="ARBA00023014"/>
    </source>
</evidence>
<organism evidence="6 7">
    <name type="scientific">Methanocalculus chunghsingensis</name>
    <dbReference type="NCBI Taxonomy" id="156457"/>
    <lineage>
        <taxon>Archaea</taxon>
        <taxon>Methanobacteriati</taxon>
        <taxon>Methanobacteriota</taxon>
        <taxon>Stenosarchaea group</taxon>
        <taxon>Methanomicrobia</taxon>
        <taxon>Methanomicrobiales</taxon>
        <taxon>Methanocalculaceae</taxon>
        <taxon>Methanocalculus</taxon>
    </lineage>
</organism>
<dbReference type="PROSITE" id="PS51379">
    <property type="entry name" value="4FE4S_FER_2"/>
    <property type="match status" value="2"/>
</dbReference>
<gene>
    <name evidence="6" type="ORF">RJ53_05135</name>
</gene>
<protein>
    <submittedName>
        <fullName evidence="6">4Fe-4S ferredoxin</fullName>
    </submittedName>
</protein>
<dbReference type="InterPro" id="IPR017900">
    <property type="entry name" value="4Fe4S_Fe_S_CS"/>
</dbReference>
<evidence type="ECO:0000259" key="5">
    <source>
        <dbReference type="PROSITE" id="PS51379"/>
    </source>
</evidence>
<dbReference type="InterPro" id="IPR017896">
    <property type="entry name" value="4Fe4S_Fe-S-bd"/>
</dbReference>
<keyword evidence="7" id="KW-1185">Reference proteome</keyword>
<keyword evidence="3" id="KW-0408">Iron</keyword>
<feature type="domain" description="4Fe-4S ferredoxin-type" evidence="5">
    <location>
        <begin position="187"/>
        <end position="214"/>
    </location>
</feature>
<reference evidence="6" key="1">
    <citation type="submission" date="2014-12" db="EMBL/GenBank/DDBJ databases">
        <authorList>
            <person name="Huang H.-H."/>
            <person name="Chen S.-C."/>
            <person name="Lai M.-C."/>
        </authorList>
    </citation>
    <scope>NUCLEOTIDE SEQUENCE</scope>
    <source>
        <strain evidence="6">K1F9705b</strain>
    </source>
</reference>
<dbReference type="SUPFAM" id="SSF54862">
    <property type="entry name" value="4Fe-4S ferredoxins"/>
    <property type="match status" value="1"/>
</dbReference>
<accession>A0A8J8B5A8</accession>
<dbReference type="PROSITE" id="PS00198">
    <property type="entry name" value="4FE4S_FER_1"/>
    <property type="match status" value="1"/>
</dbReference>
<dbReference type="OrthoDB" id="5583at2157"/>
<dbReference type="InterPro" id="IPR050157">
    <property type="entry name" value="PSI_iron-sulfur_center"/>
</dbReference>
<dbReference type="Gene3D" id="3.30.70.20">
    <property type="match status" value="1"/>
</dbReference>
<dbReference type="Proteomes" id="UP000730161">
    <property type="component" value="Unassembled WGS sequence"/>
</dbReference>
<evidence type="ECO:0000313" key="7">
    <source>
        <dbReference type="Proteomes" id="UP000730161"/>
    </source>
</evidence>
<dbReference type="RefSeq" id="WP_211530582.1">
    <property type="nucleotide sequence ID" value="NZ_JWHL01000006.1"/>
</dbReference>
<dbReference type="EMBL" id="JWHL01000006">
    <property type="protein sequence ID" value="MBR1368923.1"/>
    <property type="molecule type" value="Genomic_DNA"/>
</dbReference>
<keyword evidence="2" id="KW-0479">Metal-binding</keyword>
<dbReference type="GO" id="GO:0016491">
    <property type="term" value="F:oxidoreductase activity"/>
    <property type="evidence" value="ECO:0007669"/>
    <property type="project" value="UniProtKB-ARBA"/>
</dbReference>
<evidence type="ECO:0000256" key="1">
    <source>
        <dbReference type="ARBA" id="ARBA00022485"/>
    </source>
</evidence>
<comment type="caution">
    <text evidence="6">The sequence shown here is derived from an EMBL/GenBank/DDBJ whole genome shotgun (WGS) entry which is preliminary data.</text>
</comment>
<sequence>MAAKVWFASSEAGCCGESLQAKILRILDEAGLKEIIPEQGLVAVKTHFGEEGCDSFVSPLYIRQVVEKVKEAGGVPFVTDTNTLYRGMRFDAVSHLALAIRHGFGSEVIGAPVFIADGLRSKNDVVVEIPGVHHNETRIAAGIAEADALIVVSHLKGHAVAGFGGAIKNLAMGCASAEGKREQHRAMPAIVRDEECVGCGGCISACPEGAIRFEGFALVDSHRCIGCGICVEVCPESAIYFDYKRDAARFSEHLAEYALGAASLFPEKALYLNVLLRITPDCDCAPFSDRPIVPDIGILASTDPVAIDAASLDLVDGQQGFTGTRLAAHHRPGEDKFSGVWPEIPIRTQIRHGERIGLGRSEYDLIRI</sequence>
<dbReference type="Pfam" id="PF12838">
    <property type="entry name" value="Fer4_7"/>
    <property type="match status" value="1"/>
</dbReference>
<dbReference type="Pfam" id="PF04015">
    <property type="entry name" value="DUF362"/>
    <property type="match status" value="1"/>
</dbReference>
<dbReference type="InterPro" id="IPR007160">
    <property type="entry name" value="DUF362"/>
</dbReference>
<evidence type="ECO:0000256" key="3">
    <source>
        <dbReference type="ARBA" id="ARBA00023004"/>
    </source>
</evidence>
<evidence type="ECO:0000256" key="2">
    <source>
        <dbReference type="ARBA" id="ARBA00022723"/>
    </source>
</evidence>
<dbReference type="GO" id="GO:0051539">
    <property type="term" value="F:4 iron, 4 sulfur cluster binding"/>
    <property type="evidence" value="ECO:0007669"/>
    <property type="project" value="UniProtKB-KW"/>
</dbReference>
<name>A0A8J8B5A8_9EURY</name>
<dbReference type="AlphaFoldDB" id="A0A8J8B5A8"/>